<evidence type="ECO:0000313" key="2">
    <source>
        <dbReference type="EMBL" id="CAG8313718.1"/>
    </source>
</evidence>
<evidence type="ECO:0000313" key="3">
    <source>
        <dbReference type="Proteomes" id="UP001152592"/>
    </source>
</evidence>
<name>A0A9W4INX4_9EURO</name>
<feature type="region of interest" description="Disordered" evidence="1">
    <location>
        <begin position="302"/>
        <end position="322"/>
    </location>
</feature>
<organism evidence="2 3">
    <name type="scientific">Penicillium salamii</name>
    <dbReference type="NCBI Taxonomy" id="1612424"/>
    <lineage>
        <taxon>Eukaryota</taxon>
        <taxon>Fungi</taxon>
        <taxon>Dikarya</taxon>
        <taxon>Ascomycota</taxon>
        <taxon>Pezizomycotina</taxon>
        <taxon>Eurotiomycetes</taxon>
        <taxon>Eurotiomycetidae</taxon>
        <taxon>Eurotiales</taxon>
        <taxon>Aspergillaceae</taxon>
        <taxon>Penicillium</taxon>
    </lineage>
</organism>
<comment type="caution">
    <text evidence="2">The sequence shown here is derived from an EMBL/GenBank/DDBJ whole genome shotgun (WGS) entry which is preliminary data.</text>
</comment>
<proteinExistence type="predicted"/>
<sequence>MASGTKRERSDEHEQSRPKRQCIEPVTGNPDPNWPQRRYAQTGSSGSSQPIDAHYGNSLLPDKDAVDCTDPAVLAKFEQDGSTYIEWMDNPDHPGCPVQLSTMTFQEVIWAKLKKDRYRAVMPRWSPAPGDLASDLAQLGFPTGKVYRDVCLQRHGIAYDGLPRFTELSNKAVEGVIVADAIFRYHGHHWSDIALAQYKMDFDINTLKHIYFRNVVNVQTFPYVKEAIYNLHETSFHSTSMPTVWHYRSRRFREIIGTRLGKSAVSIVLGAWPRGTHRIERIQTWISASNELEIRFDIDEITPSPSPSARGDSPHASDISID</sequence>
<accession>A0A9W4INX4</accession>
<dbReference type="EMBL" id="CAJVPD010000099">
    <property type="protein sequence ID" value="CAG8313718.1"/>
    <property type="molecule type" value="Genomic_DNA"/>
</dbReference>
<protein>
    <submittedName>
        <fullName evidence="2">Uncharacterized protein</fullName>
    </submittedName>
</protein>
<evidence type="ECO:0000256" key="1">
    <source>
        <dbReference type="SAM" id="MobiDB-lite"/>
    </source>
</evidence>
<feature type="compositionally biased region" description="Basic and acidic residues" evidence="1">
    <location>
        <begin position="1"/>
        <end position="17"/>
    </location>
</feature>
<dbReference type="Proteomes" id="UP001152592">
    <property type="component" value="Unassembled WGS sequence"/>
</dbReference>
<gene>
    <name evidence="2" type="ORF">PSALAMII_LOCUS2123</name>
</gene>
<dbReference type="OrthoDB" id="8117402at2759"/>
<feature type="compositionally biased region" description="Polar residues" evidence="1">
    <location>
        <begin position="39"/>
        <end position="50"/>
    </location>
</feature>
<reference evidence="2" key="1">
    <citation type="submission" date="2021-07" db="EMBL/GenBank/DDBJ databases">
        <authorList>
            <person name="Branca A.L. A."/>
        </authorList>
    </citation>
    <scope>NUCLEOTIDE SEQUENCE</scope>
</reference>
<dbReference type="AlphaFoldDB" id="A0A9W4INX4"/>
<feature type="region of interest" description="Disordered" evidence="1">
    <location>
        <begin position="1"/>
        <end position="58"/>
    </location>
</feature>